<dbReference type="GO" id="GO:0071897">
    <property type="term" value="P:DNA biosynthetic process"/>
    <property type="evidence" value="ECO:0007669"/>
    <property type="project" value="UniProtKB-ARBA"/>
</dbReference>
<feature type="domain" description="C2H2-type" evidence="3">
    <location>
        <begin position="347"/>
        <end position="374"/>
    </location>
</feature>
<feature type="compositionally biased region" description="Basic residues" evidence="2">
    <location>
        <begin position="624"/>
        <end position="635"/>
    </location>
</feature>
<feature type="compositionally biased region" description="Low complexity" evidence="2">
    <location>
        <begin position="469"/>
        <end position="485"/>
    </location>
</feature>
<feature type="domain" description="C2H2-type" evidence="3">
    <location>
        <begin position="585"/>
        <end position="612"/>
    </location>
</feature>
<dbReference type="SUPFAM" id="SSF56672">
    <property type="entry name" value="DNA/RNA polymerases"/>
    <property type="match status" value="1"/>
</dbReference>
<evidence type="ECO:0000256" key="2">
    <source>
        <dbReference type="SAM" id="MobiDB-lite"/>
    </source>
</evidence>
<dbReference type="InterPro" id="IPR013087">
    <property type="entry name" value="Znf_C2H2_type"/>
</dbReference>
<dbReference type="PROSITE" id="PS50157">
    <property type="entry name" value="ZINC_FINGER_C2H2_2"/>
    <property type="match status" value="3"/>
</dbReference>
<comment type="caution">
    <text evidence="5">The sequence shown here is derived from an EMBL/GenBank/DDBJ whole genome shotgun (WGS) entry which is preliminary data.</text>
</comment>
<dbReference type="EMBL" id="BPLQ01012185">
    <property type="protein sequence ID" value="GIY63475.1"/>
    <property type="molecule type" value="Genomic_DNA"/>
</dbReference>
<evidence type="ECO:0000259" key="4">
    <source>
        <dbReference type="PROSITE" id="PS50878"/>
    </source>
</evidence>
<feature type="region of interest" description="Disordered" evidence="2">
    <location>
        <begin position="617"/>
        <end position="644"/>
    </location>
</feature>
<dbReference type="SMART" id="SM00355">
    <property type="entry name" value="ZnF_C2H2"/>
    <property type="match status" value="5"/>
</dbReference>
<keyword evidence="6" id="KW-1185">Reference proteome</keyword>
<keyword evidence="1" id="KW-0863">Zinc-finger</keyword>
<dbReference type="PANTHER" id="PTHR19446">
    <property type="entry name" value="REVERSE TRANSCRIPTASES"/>
    <property type="match status" value="1"/>
</dbReference>
<dbReference type="Gene3D" id="3.30.70.270">
    <property type="match status" value="1"/>
</dbReference>
<organism evidence="5 6">
    <name type="scientific">Caerostris darwini</name>
    <dbReference type="NCBI Taxonomy" id="1538125"/>
    <lineage>
        <taxon>Eukaryota</taxon>
        <taxon>Metazoa</taxon>
        <taxon>Ecdysozoa</taxon>
        <taxon>Arthropoda</taxon>
        <taxon>Chelicerata</taxon>
        <taxon>Arachnida</taxon>
        <taxon>Araneae</taxon>
        <taxon>Araneomorphae</taxon>
        <taxon>Entelegynae</taxon>
        <taxon>Araneoidea</taxon>
        <taxon>Araneidae</taxon>
        <taxon>Caerostris</taxon>
    </lineage>
</organism>
<feature type="compositionally biased region" description="Low complexity" evidence="2">
    <location>
        <begin position="414"/>
        <end position="426"/>
    </location>
</feature>
<feature type="region of interest" description="Disordered" evidence="2">
    <location>
        <begin position="300"/>
        <end position="322"/>
    </location>
</feature>
<name>A0AAV4UZR4_9ARAC</name>
<evidence type="ECO:0000313" key="5">
    <source>
        <dbReference type="EMBL" id="GIY63475.1"/>
    </source>
</evidence>
<proteinExistence type="predicted"/>
<feature type="domain" description="C2H2-type" evidence="3">
    <location>
        <begin position="205"/>
        <end position="228"/>
    </location>
</feature>
<dbReference type="GO" id="GO:0008270">
    <property type="term" value="F:zinc ion binding"/>
    <property type="evidence" value="ECO:0007669"/>
    <property type="project" value="UniProtKB-KW"/>
</dbReference>
<dbReference type="Pfam" id="PF00078">
    <property type="entry name" value="RVT_1"/>
    <property type="match status" value="1"/>
</dbReference>
<evidence type="ECO:0000313" key="6">
    <source>
        <dbReference type="Proteomes" id="UP001054837"/>
    </source>
</evidence>
<evidence type="ECO:0000259" key="3">
    <source>
        <dbReference type="PROSITE" id="PS50157"/>
    </source>
</evidence>
<dbReference type="InterPro" id="IPR043128">
    <property type="entry name" value="Rev_trsase/Diguanyl_cyclase"/>
</dbReference>
<dbReference type="InterPro" id="IPR043502">
    <property type="entry name" value="DNA/RNA_pol_sf"/>
</dbReference>
<feature type="region of interest" description="Disordered" evidence="2">
    <location>
        <begin position="462"/>
        <end position="495"/>
    </location>
</feature>
<sequence length="1636" mass="180913">MSANEYPLDCANTRALDNIEACTAGSFTCSFSPICHRTRSQMATRVPLNSVCATDPAAVDFHGSNVEQDVPETLCGLISLLPQTPPPPVLHFDASSPPMMSGTFFREEDAFNQAALCQSPDGILFDGSSPPAMSGSFFQTEDCECPSSHLCPCENPAGAASKTLPPVQHVPLSADDEVALFPSDLEVRDLFIDKSPSARFDFVNLSCIQCRRCFSSVSGLELHMKDLHDVLVFQDKQPVLTAPSSSKIIADPSELLGVGPCSGPPECAPFPNIRPSKTWASVAAKPAVCSSQPCLSSQQAKNTSLRPSTSSKKPTKISFSAPAASPDNVSHVVLLPKNVNKRKRKMLPCPRCDFTFRSVASRDEHLVVHSLEDEFNRIHGIVSNSNHADFVLPKSPHPTPLPKKSKSLAVHEPASTSSTHQAHSTAPDSAASSSLVCDFCHKRGFPSRKALRYHYFRIHGQPMSKRSQHQAPSSSSQTHSLTSPTEPTRPASSVQRLDAQISLPLPIQGKIVCPEQGYQASFVSKQWTSMKGSLIKHLRFVHRVSIATCLFQCDICRTSFSGKPREHSCFTSDDQPIVIDIQQELQCPHCEASFSSALGLQNHSKAHLRQAAMSQVTPLLMPPSRRRKRSKKKTRASASPVSDTAQDYVSEASQLLAPPVAHVPLIDAAPPPSEHEDEPLFHFAPIFQDILACDPSHDCARLLSDAYCQLITEASSIAFPNQSVPVPFSQAQPLNIEDPQQCQRLYKRNRRRAIREIQKTAGERCSIPPNDVAAYFSAIWRTSTSDSGFYSAPASEREEVLNLPLSVAEVLTAFRSCENTAPGPDRLTYNHWRSIDPRATILTRLFNCCLHIRLIPDEWKQSTTILLPKAGDPSSLTNWRPIALGNTAYKLFMKCLTARLQNWCQRFDVLSPCQKGFTPFDGVLEHNFVLQRRIEKARSSKSHLCVAFLDISNAFGSLPHSAIRDCLQAIGVGDTFLHLVLEDYSNCTTSILTADTRTESIKICCGVKQGCPLSGLLFNLCIDPVLRAIQGDAAEHRVLAFADDLVLLADSADQLQAQLNHVNDLLHRISLSLNPAKCKSLHICAGVPAGVRNTSFSINGLPIPAMAEFDHARFLGKPVGFNACPDYSTINDMSALGMNILCSALAPWQRLDALKAFFFPATQFAMRTGQFRKTDWEKVDRMVRKEVKSTLSVPEGAANEYLYGHRKHGCLGLPLVAEESDLNLVDTAFKLLTSKDEHVQMLAVSHLRRTVQQRIRCEPFDADLGEFMSGVIEGRFATSSNKLSNTWTVARSASRRLDIEWTFVDGVPRLAFEDLILKPQQRRRILHSIRDRLRTNRSLALHNKLSQGKALKLVSLSPASSHFITDGAYTRFTDWRFVHKARLNLVPLNGCQPWKQGQDKMCRRCHQWAETLPHVLNHCGIHSHAWQLRHNAIVERVLKVISPKALILSVNKNVCGTNLRPDIVAQVGKNVFLIDITCPFEGADTAFTAAWEAKCNKYEPLLPLYQAQGLSATVVPFLVGALGSWCPWNDKLMRMFWSKSYLNLFRKLCVSDTIKWSRDIYIEHITGHRQYLLENTSSPTVGLGQPLLLSRQFLHLSLGRVDSSTLPPLTGPLLVAQLVHVLLGPPTSEDSLPHNQ</sequence>
<dbReference type="InterPro" id="IPR000477">
    <property type="entry name" value="RT_dom"/>
</dbReference>
<gene>
    <name evidence="5" type="ORF">CDAR_205211</name>
</gene>
<dbReference type="PROSITE" id="PS00028">
    <property type="entry name" value="ZINC_FINGER_C2H2_1"/>
    <property type="match status" value="3"/>
</dbReference>
<dbReference type="Proteomes" id="UP001054837">
    <property type="component" value="Unassembled WGS sequence"/>
</dbReference>
<protein>
    <submittedName>
        <fullName evidence="5">Retrovirus-related Pol polyprotein from type-1 retrotransposable element R2</fullName>
    </submittedName>
</protein>
<evidence type="ECO:0000256" key="1">
    <source>
        <dbReference type="PROSITE-ProRule" id="PRU00042"/>
    </source>
</evidence>
<keyword evidence="1" id="KW-0479">Metal-binding</keyword>
<feature type="domain" description="Reverse transcriptase" evidence="4">
    <location>
        <begin position="848"/>
        <end position="1103"/>
    </location>
</feature>
<feature type="region of interest" description="Disordered" evidence="2">
    <location>
        <begin position="389"/>
        <end position="427"/>
    </location>
</feature>
<reference evidence="5 6" key="1">
    <citation type="submission" date="2021-06" db="EMBL/GenBank/DDBJ databases">
        <title>Caerostris darwini draft genome.</title>
        <authorList>
            <person name="Kono N."/>
            <person name="Arakawa K."/>
        </authorList>
    </citation>
    <scope>NUCLEOTIDE SEQUENCE [LARGE SCALE GENOMIC DNA]</scope>
</reference>
<dbReference type="CDD" id="cd01650">
    <property type="entry name" value="RT_nLTR_like"/>
    <property type="match status" value="1"/>
</dbReference>
<keyword evidence="1" id="KW-0862">Zinc</keyword>
<accession>A0AAV4UZR4</accession>
<dbReference type="PROSITE" id="PS50878">
    <property type="entry name" value="RT_POL"/>
    <property type="match status" value="1"/>
</dbReference>
<feature type="compositionally biased region" description="Low complexity" evidence="2">
    <location>
        <begin position="303"/>
        <end position="320"/>
    </location>
</feature>